<organism evidence="2 3">
    <name type="scientific">Castilleja foliolosa</name>
    <dbReference type="NCBI Taxonomy" id="1961234"/>
    <lineage>
        <taxon>Eukaryota</taxon>
        <taxon>Viridiplantae</taxon>
        <taxon>Streptophyta</taxon>
        <taxon>Embryophyta</taxon>
        <taxon>Tracheophyta</taxon>
        <taxon>Spermatophyta</taxon>
        <taxon>Magnoliopsida</taxon>
        <taxon>eudicotyledons</taxon>
        <taxon>Gunneridae</taxon>
        <taxon>Pentapetalae</taxon>
        <taxon>asterids</taxon>
        <taxon>lamiids</taxon>
        <taxon>Lamiales</taxon>
        <taxon>Orobanchaceae</taxon>
        <taxon>Pedicularideae</taxon>
        <taxon>Castillejinae</taxon>
        <taxon>Castilleja</taxon>
    </lineage>
</organism>
<dbReference type="InterPro" id="IPR036514">
    <property type="entry name" value="SGNH_hydro_sf"/>
</dbReference>
<dbReference type="Pfam" id="PF00657">
    <property type="entry name" value="Lipase_GDSL"/>
    <property type="match status" value="1"/>
</dbReference>
<dbReference type="InterPro" id="IPR050592">
    <property type="entry name" value="GDSL_lipolytic_enzyme"/>
</dbReference>
<evidence type="ECO:0008006" key="4">
    <source>
        <dbReference type="Google" id="ProtNLM"/>
    </source>
</evidence>
<dbReference type="AlphaFoldDB" id="A0ABD3DDU6"/>
<dbReference type="EMBL" id="JAVIJP010000018">
    <property type="protein sequence ID" value="KAL3639040.1"/>
    <property type="molecule type" value="Genomic_DNA"/>
</dbReference>
<evidence type="ECO:0000256" key="1">
    <source>
        <dbReference type="ARBA" id="ARBA00008668"/>
    </source>
</evidence>
<dbReference type="InterPro" id="IPR035669">
    <property type="entry name" value="SGNH_plant_lipase-like"/>
</dbReference>
<dbReference type="Gene3D" id="3.40.50.1110">
    <property type="entry name" value="SGNH hydrolase"/>
    <property type="match status" value="1"/>
</dbReference>
<dbReference type="Proteomes" id="UP001632038">
    <property type="component" value="Unassembled WGS sequence"/>
</dbReference>
<comment type="caution">
    <text evidence="2">The sequence shown here is derived from an EMBL/GenBank/DDBJ whole genome shotgun (WGS) entry which is preliminary data.</text>
</comment>
<name>A0ABD3DDU6_9LAMI</name>
<gene>
    <name evidence="2" type="ORF">CASFOL_016947</name>
</gene>
<keyword evidence="3" id="KW-1185">Reference proteome</keyword>
<evidence type="ECO:0000313" key="3">
    <source>
        <dbReference type="Proteomes" id="UP001632038"/>
    </source>
</evidence>
<dbReference type="PANTHER" id="PTHR45642:SF95">
    <property type="entry name" value="GDSL-LIKE LIPASE_ACYLHYDROLASE FAMILY PROTEIN, EXPRESSED"/>
    <property type="match status" value="1"/>
</dbReference>
<protein>
    <recommendedName>
        <fullName evidence="4">GDSL esterase/lipase EXL3</fullName>
    </recommendedName>
</protein>
<dbReference type="SUPFAM" id="SSF52266">
    <property type="entry name" value="SGNH hydrolase"/>
    <property type="match status" value="1"/>
</dbReference>
<sequence length="373" mass="40959">MMQFPNSLILLLPLHASINLKLVTFYISVIVLLCSCCEGLIRLPTNVTIPAVFAFGDSTVDHGNNNLIGTLIKCNFPPYGNAFQGGKPTGRFTNGLTPLDLFAQELGVKDIVPAYNDSNLNDQDLLTGVSFASGGSGYDPQTSALLSVISMTDQLEHFKEYIGRVKRAVGEESTTHILRNSVFMVVAGSDDLANTYFTIGTPRFQYDISSYADLLVASASSFVKELYKLGARRISVFGIPPIGCLPSQRTLAGGLLRLCAEDHNQAALLVNAKLMHELDSLDEIRLPQSRVFYADAYNPLLDLIQHYQKYGFEVNDIGCCGTGKIEVCILCNNYSATCADHSKYIFWDSYHPTEKAYKALVNHILPIYINSLG</sequence>
<dbReference type="CDD" id="cd01837">
    <property type="entry name" value="SGNH_plant_lipase_like"/>
    <property type="match status" value="1"/>
</dbReference>
<dbReference type="FunFam" id="3.40.50.1110:FF:000003">
    <property type="entry name" value="GDSL esterase/lipase APG"/>
    <property type="match status" value="1"/>
</dbReference>
<accession>A0ABD3DDU6</accession>
<reference evidence="3" key="1">
    <citation type="journal article" date="2024" name="IScience">
        <title>Strigolactones Initiate the Formation of Haustorium-like Structures in Castilleja.</title>
        <authorList>
            <person name="Buerger M."/>
            <person name="Peterson D."/>
            <person name="Chory J."/>
        </authorList>
    </citation>
    <scope>NUCLEOTIDE SEQUENCE [LARGE SCALE GENOMIC DNA]</scope>
</reference>
<evidence type="ECO:0000313" key="2">
    <source>
        <dbReference type="EMBL" id="KAL3639040.1"/>
    </source>
</evidence>
<dbReference type="PANTHER" id="PTHR45642">
    <property type="entry name" value="GDSL ESTERASE/LIPASE EXL3"/>
    <property type="match status" value="1"/>
</dbReference>
<proteinExistence type="inferred from homology"/>
<dbReference type="InterPro" id="IPR001087">
    <property type="entry name" value="GDSL"/>
</dbReference>
<comment type="similarity">
    <text evidence="1">Belongs to the 'GDSL' lipolytic enzyme family.</text>
</comment>